<organism evidence="1 2">
    <name type="scientific">Blastococcus saxobsidens (strain DD2)</name>
    <dbReference type="NCBI Taxonomy" id="1146883"/>
    <lineage>
        <taxon>Bacteria</taxon>
        <taxon>Bacillati</taxon>
        <taxon>Actinomycetota</taxon>
        <taxon>Actinomycetes</taxon>
        <taxon>Geodermatophilales</taxon>
        <taxon>Geodermatophilaceae</taxon>
        <taxon>Blastococcus</taxon>
    </lineage>
</organism>
<accession>H6RP92</accession>
<evidence type="ECO:0000313" key="1">
    <source>
        <dbReference type="EMBL" id="CCG02753.1"/>
    </source>
</evidence>
<proteinExistence type="predicted"/>
<reference evidence="2" key="2">
    <citation type="submission" date="2012-02" db="EMBL/GenBank/DDBJ databases">
        <title>Complete genome sequence of Blastococcus saxobsidens strain DD2.</title>
        <authorList>
            <person name="Genoscope."/>
        </authorList>
    </citation>
    <scope>NUCLEOTIDE SEQUENCE [LARGE SCALE GENOMIC DNA]</scope>
    <source>
        <strain evidence="2">DD2</strain>
    </source>
</reference>
<evidence type="ECO:0000313" key="2">
    <source>
        <dbReference type="Proteomes" id="UP000007517"/>
    </source>
</evidence>
<dbReference type="EMBL" id="FO117623">
    <property type="protein sequence ID" value="CCG02753.1"/>
    <property type="molecule type" value="Genomic_DNA"/>
</dbReference>
<dbReference type="HOGENOM" id="CLU_1068192_0_0_11"/>
<dbReference type="KEGG" id="bsd:BLASA_1834"/>
<protein>
    <submittedName>
        <fullName evidence="1">Uncharacterized protein</fullName>
    </submittedName>
</protein>
<sequence length="260" mass="29076">MIDDPEFVTPHHRVIKFLVGDRKLGRWSYGWRMGAGGTSFYIKPLVAWAQEIKVSLHGPDPARGLRGGYKVELDASARGAVDAVAEVGRMKNNWPDRQWFSGARVTDDVDLVMRLRFPWDLFTRDSHPVQAPADPRAREFGGFIAVPQSDYAVDVEVLVCKTKPWWPNERQARIDNACLGPVLNKSGQYLTAVVVHREIAAEPSPLVRHQPAGQVGGPPQFDRVRGLGAQLDDRGFLWIHEMWISRSALQAACLTAFRSA</sequence>
<keyword evidence="2" id="KW-1185">Reference proteome</keyword>
<dbReference type="eggNOG" id="ENOG502ZD04">
    <property type="taxonomic scope" value="Bacteria"/>
</dbReference>
<name>H6RP92_BLASD</name>
<reference evidence="1 2" key="1">
    <citation type="journal article" date="2012" name="J. Bacteriol.">
        <title>Genome Sequence of Blastococcus saxobsidens DD2, a Stone-Inhabiting Bacterium.</title>
        <authorList>
            <person name="Chouaia B."/>
            <person name="Crotti E."/>
            <person name="Brusetti L."/>
            <person name="Daffonchio D."/>
            <person name="Essoussi I."/>
            <person name="Nouioui I."/>
            <person name="Sbissi I."/>
            <person name="Ghodhbane-Gtari F."/>
            <person name="Gtari M."/>
            <person name="Vacherie B."/>
            <person name="Barbe V."/>
            <person name="Medigue C."/>
            <person name="Gury J."/>
            <person name="Pujic P."/>
            <person name="Normand P."/>
        </authorList>
    </citation>
    <scope>NUCLEOTIDE SEQUENCE [LARGE SCALE GENOMIC DNA]</scope>
    <source>
        <strain evidence="1 2">DD2</strain>
    </source>
</reference>
<dbReference type="AlphaFoldDB" id="H6RP92"/>
<gene>
    <name evidence="1" type="ordered locus">BLASA_1834</name>
</gene>
<dbReference type="Proteomes" id="UP000007517">
    <property type="component" value="Chromosome"/>
</dbReference>